<gene>
    <name evidence="3" type="ORF">GCM10022223_52790</name>
</gene>
<evidence type="ECO:0000256" key="1">
    <source>
        <dbReference type="SAM" id="Phobius"/>
    </source>
</evidence>
<evidence type="ECO:0000259" key="2">
    <source>
        <dbReference type="Pfam" id="PF04892"/>
    </source>
</evidence>
<dbReference type="PANTHER" id="PTHR36834">
    <property type="entry name" value="MEMBRANE PROTEIN-RELATED"/>
    <property type="match status" value="1"/>
</dbReference>
<dbReference type="InterPro" id="IPR006976">
    <property type="entry name" value="VanZ-like"/>
</dbReference>
<keyword evidence="1" id="KW-1133">Transmembrane helix</keyword>
<organism evidence="3 4">
    <name type="scientific">Kineosporia mesophila</name>
    <dbReference type="NCBI Taxonomy" id="566012"/>
    <lineage>
        <taxon>Bacteria</taxon>
        <taxon>Bacillati</taxon>
        <taxon>Actinomycetota</taxon>
        <taxon>Actinomycetes</taxon>
        <taxon>Kineosporiales</taxon>
        <taxon>Kineosporiaceae</taxon>
        <taxon>Kineosporia</taxon>
    </lineage>
</organism>
<proteinExistence type="predicted"/>
<keyword evidence="4" id="KW-1185">Reference proteome</keyword>
<reference evidence="4" key="1">
    <citation type="journal article" date="2019" name="Int. J. Syst. Evol. Microbiol.">
        <title>The Global Catalogue of Microorganisms (GCM) 10K type strain sequencing project: providing services to taxonomists for standard genome sequencing and annotation.</title>
        <authorList>
            <consortium name="The Broad Institute Genomics Platform"/>
            <consortium name="The Broad Institute Genome Sequencing Center for Infectious Disease"/>
            <person name="Wu L."/>
            <person name="Ma J."/>
        </authorList>
    </citation>
    <scope>NUCLEOTIDE SEQUENCE [LARGE SCALE GENOMIC DNA]</scope>
    <source>
        <strain evidence="4">JCM 16902</strain>
    </source>
</reference>
<feature type="transmembrane region" description="Helical" evidence="1">
    <location>
        <begin position="187"/>
        <end position="204"/>
    </location>
</feature>
<keyword evidence="1" id="KW-0472">Membrane</keyword>
<feature type="transmembrane region" description="Helical" evidence="1">
    <location>
        <begin position="6"/>
        <end position="25"/>
    </location>
</feature>
<feature type="transmembrane region" description="Helical" evidence="1">
    <location>
        <begin position="154"/>
        <end position="175"/>
    </location>
</feature>
<comment type="caution">
    <text evidence="3">The sequence shown here is derived from an EMBL/GenBank/DDBJ whole genome shotgun (WGS) entry which is preliminary data.</text>
</comment>
<dbReference type="EMBL" id="BAAAZO010000010">
    <property type="protein sequence ID" value="GAA3628745.1"/>
    <property type="molecule type" value="Genomic_DNA"/>
</dbReference>
<feature type="domain" description="VanZ-like" evidence="2">
    <location>
        <begin position="91"/>
        <end position="171"/>
    </location>
</feature>
<evidence type="ECO:0000313" key="4">
    <source>
        <dbReference type="Proteomes" id="UP001501074"/>
    </source>
</evidence>
<evidence type="ECO:0000313" key="3">
    <source>
        <dbReference type="EMBL" id="GAA3628745.1"/>
    </source>
</evidence>
<feature type="transmembrane region" description="Helical" evidence="1">
    <location>
        <begin position="117"/>
        <end position="142"/>
    </location>
</feature>
<name>A0ABP7ABJ4_9ACTN</name>
<dbReference type="InterPro" id="IPR053150">
    <property type="entry name" value="Teicoplanin_resist-assoc"/>
</dbReference>
<keyword evidence="1" id="KW-0812">Transmembrane</keyword>
<accession>A0ABP7ABJ4</accession>
<dbReference type="Proteomes" id="UP001501074">
    <property type="component" value="Unassembled WGS sequence"/>
</dbReference>
<sequence>MNRLGPPDFAFAALLLLTVLTVLVLKRRRGSGGRRLLAVGLFGGYLTVLTLIILCPLPGSPPEPAFVGDAPTPVLQISTELDLRGLLSGGLNDQNLQNLLLTVPFGFGLPFLVRRGALWLTAACLLLGAGLEGSQAVACWAAGWAYRSIDVNDLISNDLGALLGLLLFALVNWWFSLRPGPSGRTAAIGAPIAIGLVAVAVTAGPRPGFDPGIRYCEVIPASTADIDDYVVFEDHGVICLTSSHGFLVLFPGDQTPSVETSERGTLNVVGLAPASTVRAQAVLGNGSPVPAGLLQVDGVADWLVYVAPMGKAGTDDLAAEVSLFAADGSLVAEVSTQ</sequence>
<dbReference type="Pfam" id="PF04892">
    <property type="entry name" value="VanZ"/>
    <property type="match status" value="1"/>
</dbReference>
<feature type="transmembrane region" description="Helical" evidence="1">
    <location>
        <begin position="37"/>
        <end position="59"/>
    </location>
</feature>
<dbReference type="PANTHER" id="PTHR36834:SF1">
    <property type="entry name" value="INTEGRAL MEMBRANE PROTEIN"/>
    <property type="match status" value="1"/>
</dbReference>
<protein>
    <recommendedName>
        <fullName evidence="2">VanZ-like domain-containing protein</fullName>
    </recommendedName>
</protein>